<dbReference type="AlphaFoldDB" id="A0A4Z2HVU3"/>
<accession>A0A4Z2HVU3</accession>
<dbReference type="Proteomes" id="UP000314294">
    <property type="component" value="Unassembled WGS sequence"/>
</dbReference>
<dbReference type="PANTHER" id="PTHR31909:SF2">
    <property type="entry name" value="RIKEN CDNA 2410004P03 GENE"/>
    <property type="match status" value="1"/>
</dbReference>
<proteinExistence type="predicted"/>
<feature type="region of interest" description="Disordered" evidence="1">
    <location>
        <begin position="17"/>
        <end position="58"/>
    </location>
</feature>
<name>A0A4Z2HVU3_9TELE</name>
<keyword evidence="3" id="KW-1185">Reference proteome</keyword>
<organism evidence="2 3">
    <name type="scientific">Liparis tanakae</name>
    <name type="common">Tanaka's snailfish</name>
    <dbReference type="NCBI Taxonomy" id="230148"/>
    <lineage>
        <taxon>Eukaryota</taxon>
        <taxon>Metazoa</taxon>
        <taxon>Chordata</taxon>
        <taxon>Craniata</taxon>
        <taxon>Vertebrata</taxon>
        <taxon>Euteleostomi</taxon>
        <taxon>Actinopterygii</taxon>
        <taxon>Neopterygii</taxon>
        <taxon>Teleostei</taxon>
        <taxon>Neoteleostei</taxon>
        <taxon>Acanthomorphata</taxon>
        <taxon>Eupercaria</taxon>
        <taxon>Perciformes</taxon>
        <taxon>Cottioidei</taxon>
        <taxon>Cottales</taxon>
        <taxon>Liparidae</taxon>
        <taxon>Liparis</taxon>
    </lineage>
</organism>
<evidence type="ECO:0000313" key="2">
    <source>
        <dbReference type="EMBL" id="TNN69959.1"/>
    </source>
</evidence>
<sequence>MDLNNVRRVSSAGYRLPERACGVAPIPSRPPADRTMRAKGGGDGAEPDRSDPVKQDRVWKEAGQLKPQEPLPSYVSLFSDHVPNTSNQMFGSRLSTPLGISVVRLDRMSLGSGRHRRSELDPEMQPY</sequence>
<feature type="compositionally biased region" description="Basic and acidic residues" evidence="1">
    <location>
        <begin position="46"/>
        <end position="58"/>
    </location>
</feature>
<dbReference type="InterPro" id="IPR020339">
    <property type="entry name" value="C20orf85-like"/>
</dbReference>
<reference evidence="2 3" key="1">
    <citation type="submission" date="2019-03" db="EMBL/GenBank/DDBJ databases">
        <title>First draft genome of Liparis tanakae, snailfish: a comprehensive survey of snailfish specific genes.</title>
        <authorList>
            <person name="Kim W."/>
            <person name="Song I."/>
            <person name="Jeong J.-H."/>
            <person name="Kim D."/>
            <person name="Kim S."/>
            <person name="Ryu S."/>
            <person name="Song J.Y."/>
            <person name="Lee S.K."/>
        </authorList>
    </citation>
    <scope>NUCLEOTIDE SEQUENCE [LARGE SCALE GENOMIC DNA]</scope>
    <source>
        <tissue evidence="2">Muscle</tissue>
    </source>
</reference>
<dbReference type="OrthoDB" id="9972212at2759"/>
<protein>
    <submittedName>
        <fullName evidence="2">Uncharacterized protein</fullName>
    </submittedName>
</protein>
<evidence type="ECO:0000256" key="1">
    <source>
        <dbReference type="SAM" id="MobiDB-lite"/>
    </source>
</evidence>
<dbReference type="PANTHER" id="PTHR31909">
    <property type="entry name" value="CHROMOSOME 20 ORF85 FAMILY MEMBER"/>
    <property type="match status" value="1"/>
</dbReference>
<comment type="caution">
    <text evidence="2">The sequence shown here is derived from an EMBL/GenBank/DDBJ whole genome shotgun (WGS) entry which is preliminary data.</text>
</comment>
<evidence type="ECO:0000313" key="3">
    <source>
        <dbReference type="Proteomes" id="UP000314294"/>
    </source>
</evidence>
<dbReference type="EMBL" id="SRLO01000169">
    <property type="protein sequence ID" value="TNN69959.1"/>
    <property type="molecule type" value="Genomic_DNA"/>
</dbReference>
<gene>
    <name evidence="2" type="ORF">EYF80_019832</name>
</gene>